<evidence type="ECO:0000313" key="8">
    <source>
        <dbReference type="Proteomes" id="UP000015105"/>
    </source>
</evidence>
<dbReference type="Proteomes" id="UP000015105">
    <property type="component" value="Chromosome 4D"/>
</dbReference>
<dbReference type="GO" id="GO:0005096">
    <property type="term" value="F:GTPase activator activity"/>
    <property type="evidence" value="ECO:0007669"/>
    <property type="project" value="UniProtKB-KW"/>
</dbReference>
<keyword evidence="8" id="KW-1185">Reference proteome</keyword>
<name>A0A453IAL4_AEGTS</name>
<dbReference type="EnsemblPlants" id="AET4Gv20501400.30">
    <property type="protein sequence ID" value="AET4Gv20501400.30"/>
    <property type="gene ID" value="AET4Gv20501400"/>
</dbReference>
<reference evidence="7" key="5">
    <citation type="journal article" date="2021" name="G3 (Bethesda)">
        <title>Aegilops tauschii genome assembly Aet v5.0 features greater sequence contiguity and improved annotation.</title>
        <authorList>
            <person name="Wang L."/>
            <person name="Zhu T."/>
            <person name="Rodriguez J.C."/>
            <person name="Deal K.R."/>
            <person name="Dubcovsky J."/>
            <person name="McGuire P.E."/>
            <person name="Lux T."/>
            <person name="Spannagl M."/>
            <person name="Mayer K.F.X."/>
            <person name="Baldrich P."/>
            <person name="Meyers B.C."/>
            <person name="Huo N."/>
            <person name="Gu Y.Q."/>
            <person name="Zhou H."/>
            <person name="Devos K.M."/>
            <person name="Bennetzen J.L."/>
            <person name="Unver T."/>
            <person name="Budak H."/>
            <person name="Gulick P.J."/>
            <person name="Galiba G."/>
            <person name="Kalapos B."/>
            <person name="Nelson D.R."/>
            <person name="Li P."/>
            <person name="You F.M."/>
            <person name="Luo M.C."/>
            <person name="Dvorak J."/>
        </authorList>
    </citation>
    <scope>NUCLEOTIDE SEQUENCE [LARGE SCALE GENOMIC DNA]</scope>
    <source>
        <strain evidence="7">cv. AL8/78</strain>
    </source>
</reference>
<dbReference type="PANTHER" id="PTHR21422">
    <property type="entry name" value="RAB3 GTPASE-ACTIVATING PROTEIN CATALYTIC SUBUNIT"/>
    <property type="match status" value="1"/>
</dbReference>
<evidence type="ECO:0000259" key="6">
    <source>
        <dbReference type="Pfam" id="PF13890"/>
    </source>
</evidence>
<reference evidence="8" key="2">
    <citation type="journal article" date="2017" name="Nat. Plants">
        <title>The Aegilops tauschii genome reveals multiple impacts of transposons.</title>
        <authorList>
            <person name="Zhao G."/>
            <person name="Zou C."/>
            <person name="Li K."/>
            <person name="Wang K."/>
            <person name="Li T."/>
            <person name="Gao L."/>
            <person name="Zhang X."/>
            <person name="Wang H."/>
            <person name="Yang Z."/>
            <person name="Liu X."/>
            <person name="Jiang W."/>
            <person name="Mao L."/>
            <person name="Kong X."/>
            <person name="Jiao Y."/>
            <person name="Jia J."/>
        </authorList>
    </citation>
    <scope>NUCLEOTIDE SEQUENCE [LARGE SCALE GENOMIC DNA]</scope>
    <source>
        <strain evidence="8">cv. AL8/78</strain>
    </source>
</reference>
<dbReference type="Gramene" id="AET4Gv20501400.30">
    <property type="protein sequence ID" value="AET4Gv20501400.30"/>
    <property type="gene ID" value="AET4Gv20501400"/>
</dbReference>
<dbReference type="InterPro" id="IPR026147">
    <property type="entry name" value="Rab3GAP1_conserved"/>
</dbReference>
<dbReference type="GO" id="GO:0005737">
    <property type="term" value="C:cytoplasm"/>
    <property type="evidence" value="ECO:0007669"/>
    <property type="project" value="UniProtKB-SubCell"/>
</dbReference>
<accession>A0A453IAL4</accession>
<evidence type="ECO:0000256" key="5">
    <source>
        <dbReference type="ARBA" id="ARBA00022490"/>
    </source>
</evidence>
<sequence length="350" mass="39727">MLHILRDAPLMTEDMHEERLHAAEAFGNAVGLSGQLERDILSSDMSAFKAANPDAAFEDFIRWHSPGDWVSEDKSDGNPTWPPKGRLSQRMSEHGNMWRKIWNDAPALPVSEQKSLLDSVREGEKVVHYLETLRPQQLLEQMVCTAFKSSADILNKTTYGGFKLMKTKMDQLYATMVSTLRSLQGKSDTSDLAGDLKRLCQVFEHIEKLLIFAASVHRKLDAPRLAQSIFTDYFNYYLPKMGTSLESICYEKEFTTKEKVGTLEREAVSSLFRPPTANQSWRKVLSMGNLLNGHEPIQREIVFSVLEKLSNGHYSSPTPLCTDEQIETHRMYICGTSNDLWIALSVTSWD</sequence>
<dbReference type="Pfam" id="PF13890">
    <property type="entry name" value="Rab3-GTPase_cat"/>
    <property type="match status" value="1"/>
</dbReference>
<evidence type="ECO:0000313" key="7">
    <source>
        <dbReference type="EnsemblPlants" id="AET4Gv20501400.30"/>
    </source>
</evidence>
<evidence type="ECO:0000256" key="2">
    <source>
        <dbReference type="ARBA" id="ARBA00008856"/>
    </source>
</evidence>
<keyword evidence="5" id="KW-0963">Cytoplasm</keyword>
<proteinExistence type="inferred from homology"/>
<reference evidence="7" key="3">
    <citation type="journal article" date="2017" name="Nature">
        <title>Genome sequence of the progenitor of the wheat D genome Aegilops tauschii.</title>
        <authorList>
            <person name="Luo M.C."/>
            <person name="Gu Y.Q."/>
            <person name="Puiu D."/>
            <person name="Wang H."/>
            <person name="Twardziok S.O."/>
            <person name="Deal K.R."/>
            <person name="Huo N."/>
            <person name="Zhu T."/>
            <person name="Wang L."/>
            <person name="Wang Y."/>
            <person name="McGuire P.E."/>
            <person name="Liu S."/>
            <person name="Long H."/>
            <person name="Ramasamy R.K."/>
            <person name="Rodriguez J.C."/>
            <person name="Van S.L."/>
            <person name="Yuan L."/>
            <person name="Wang Z."/>
            <person name="Xia Z."/>
            <person name="Xiao L."/>
            <person name="Anderson O.D."/>
            <person name="Ouyang S."/>
            <person name="Liang Y."/>
            <person name="Zimin A.V."/>
            <person name="Pertea G."/>
            <person name="Qi P."/>
            <person name="Bennetzen J.L."/>
            <person name="Dai X."/>
            <person name="Dawson M.W."/>
            <person name="Muller H.G."/>
            <person name="Kugler K."/>
            <person name="Rivarola-Duarte L."/>
            <person name="Spannagl M."/>
            <person name="Mayer K.F.X."/>
            <person name="Lu F.H."/>
            <person name="Bevan M.W."/>
            <person name="Leroy P."/>
            <person name="Li P."/>
            <person name="You F.M."/>
            <person name="Sun Q."/>
            <person name="Liu Z."/>
            <person name="Lyons E."/>
            <person name="Wicker T."/>
            <person name="Salzberg S.L."/>
            <person name="Devos K.M."/>
            <person name="Dvorak J."/>
        </authorList>
    </citation>
    <scope>NUCLEOTIDE SEQUENCE [LARGE SCALE GENOMIC DNA]</scope>
    <source>
        <strain evidence="7">cv. AL8/78</strain>
    </source>
</reference>
<evidence type="ECO:0000256" key="3">
    <source>
        <dbReference type="ARBA" id="ARBA00015817"/>
    </source>
</evidence>
<dbReference type="AlphaFoldDB" id="A0A453IAL4"/>
<reference evidence="8" key="1">
    <citation type="journal article" date="2014" name="Science">
        <title>Ancient hybridizations among the ancestral genomes of bread wheat.</title>
        <authorList>
            <consortium name="International Wheat Genome Sequencing Consortium,"/>
            <person name="Marcussen T."/>
            <person name="Sandve S.R."/>
            <person name="Heier L."/>
            <person name="Spannagl M."/>
            <person name="Pfeifer M."/>
            <person name="Jakobsen K.S."/>
            <person name="Wulff B.B."/>
            <person name="Steuernagel B."/>
            <person name="Mayer K.F."/>
            <person name="Olsen O.A."/>
        </authorList>
    </citation>
    <scope>NUCLEOTIDE SEQUENCE [LARGE SCALE GENOMIC DNA]</scope>
    <source>
        <strain evidence="8">cv. AL8/78</strain>
    </source>
</reference>
<dbReference type="PANTHER" id="PTHR21422:SF9">
    <property type="entry name" value="RAB3 GTPASE-ACTIVATING PROTEIN CATALYTIC SUBUNIT"/>
    <property type="match status" value="1"/>
</dbReference>
<comment type="subcellular location">
    <subcellularLocation>
        <location evidence="1">Cytoplasm</location>
    </subcellularLocation>
</comment>
<feature type="domain" description="Rab3GAP catalytic subunit conserved" evidence="6">
    <location>
        <begin position="6"/>
        <end position="131"/>
    </location>
</feature>
<keyword evidence="4" id="KW-0343">GTPase activation</keyword>
<dbReference type="InterPro" id="IPR045700">
    <property type="entry name" value="Rab3GAP1"/>
</dbReference>
<organism evidence="7 8">
    <name type="scientific">Aegilops tauschii subsp. strangulata</name>
    <name type="common">Goatgrass</name>
    <dbReference type="NCBI Taxonomy" id="200361"/>
    <lineage>
        <taxon>Eukaryota</taxon>
        <taxon>Viridiplantae</taxon>
        <taxon>Streptophyta</taxon>
        <taxon>Embryophyta</taxon>
        <taxon>Tracheophyta</taxon>
        <taxon>Spermatophyta</taxon>
        <taxon>Magnoliopsida</taxon>
        <taxon>Liliopsida</taxon>
        <taxon>Poales</taxon>
        <taxon>Poaceae</taxon>
        <taxon>BOP clade</taxon>
        <taxon>Pooideae</taxon>
        <taxon>Triticodae</taxon>
        <taxon>Triticeae</taxon>
        <taxon>Triticinae</taxon>
        <taxon>Aegilops</taxon>
    </lineage>
</organism>
<protein>
    <recommendedName>
        <fullName evidence="3">Rab3 GTPase-activating protein catalytic subunit</fullName>
    </recommendedName>
</protein>
<evidence type="ECO:0000256" key="1">
    <source>
        <dbReference type="ARBA" id="ARBA00004496"/>
    </source>
</evidence>
<comment type="similarity">
    <text evidence="2">Belongs to the Rab3-GAP catalytic subunit family.</text>
</comment>
<reference evidence="7" key="4">
    <citation type="submission" date="2019-03" db="UniProtKB">
        <authorList>
            <consortium name="EnsemblPlants"/>
        </authorList>
    </citation>
    <scope>IDENTIFICATION</scope>
</reference>
<evidence type="ECO:0000256" key="4">
    <source>
        <dbReference type="ARBA" id="ARBA00022468"/>
    </source>
</evidence>